<sequence>MKNKINADSINVGGSNVHDTLSSTESLEHIRIHARVFDEAVQKELEALKQLYESAPENAHRLEEFKINDRSFDADKTYCDDEHLNALVKQELHDNSVLYEKLKAEFELENTKNNNSSSPSFLNFLKFGSPKSLDVEYKKQRKNKHIRMLEENTQKILNSQDKFNRSLALTESHFKTLNEIFENKGISDINALNQGDLLSAMQDDAAFSNQLRITLAAHKDLLNNIEFQSTDVLNQGTLDVSSKTISTEYLNQMRAMCNESNVQMETLNNIIKKTAPTLDKEYAGNQLESSDGIFDQFNKESLDEFLANVGNIFQAFKSLIMPSSSISTHTMGQ</sequence>
<dbReference type="AlphaFoldDB" id="A0A2N7NCT2"/>
<accession>A0A2N7NCT2</accession>
<evidence type="ECO:0000313" key="2">
    <source>
        <dbReference type="EMBL" id="TKG27975.1"/>
    </source>
</evidence>
<dbReference type="RefSeq" id="WP_102258372.1">
    <property type="nucleotide sequence ID" value="NZ_MDBG01000002.1"/>
</dbReference>
<gene>
    <name evidence="1" type="ORF">BCS92_02195</name>
    <name evidence="2" type="ORF">FC057_22570</name>
</gene>
<reference evidence="2 4" key="4">
    <citation type="submission" date="2019-04" db="EMBL/GenBank/DDBJ databases">
        <title>A reverse ecology approach based on a biological definition of microbial populations.</title>
        <authorList>
            <person name="Arevalo P."/>
            <person name="Vaninsberghe D."/>
            <person name="Elsherbini J."/>
            <person name="Gore J."/>
            <person name="Polz M."/>
        </authorList>
    </citation>
    <scope>NUCLEOTIDE SEQUENCE [LARGE SCALE GENOMIC DNA]</scope>
    <source>
        <strain evidence="2 4">10N.222.45.A8</strain>
    </source>
</reference>
<dbReference type="EMBL" id="SYVV01000043">
    <property type="protein sequence ID" value="TKG27975.1"/>
    <property type="molecule type" value="Genomic_DNA"/>
</dbReference>
<dbReference type="EMBL" id="MDBP01000080">
    <property type="protein sequence ID" value="PMP09958.1"/>
    <property type="molecule type" value="Genomic_DNA"/>
</dbReference>
<comment type="caution">
    <text evidence="1">The sequence shown here is derived from an EMBL/GenBank/DDBJ whole genome shotgun (WGS) entry which is preliminary data.</text>
</comment>
<name>A0A2N7NCT2_9VIBR</name>
<organism evidence="1 3">
    <name type="scientific">Vibrio tasmaniensis</name>
    <dbReference type="NCBI Taxonomy" id="212663"/>
    <lineage>
        <taxon>Bacteria</taxon>
        <taxon>Pseudomonadati</taxon>
        <taxon>Pseudomonadota</taxon>
        <taxon>Gammaproteobacteria</taxon>
        <taxon>Vibrionales</taxon>
        <taxon>Vibrionaceae</taxon>
        <taxon>Vibrio</taxon>
    </lineage>
</organism>
<dbReference type="Proteomes" id="UP000235579">
    <property type="component" value="Unassembled WGS sequence"/>
</dbReference>
<reference evidence="1" key="2">
    <citation type="submission" date="2016-07" db="EMBL/GenBank/DDBJ databases">
        <authorList>
            <person name="Wan K."/>
            <person name="Booth B."/>
            <person name="Spirohn K."/>
            <person name="Hao T."/>
            <person name="Hu Y."/>
            <person name="Calderwood M."/>
            <person name="Hill D."/>
            <person name="Mohr S."/>
            <person name="Vidal M."/>
            <person name="Celniker S."/>
            <person name="Perrimon N."/>
        </authorList>
    </citation>
    <scope>NUCLEOTIDE SEQUENCE</scope>
    <source>
        <strain evidence="1">10N.222.48.A2</strain>
    </source>
</reference>
<proteinExistence type="predicted"/>
<evidence type="ECO:0000313" key="3">
    <source>
        <dbReference type="Proteomes" id="UP000235579"/>
    </source>
</evidence>
<evidence type="ECO:0000313" key="4">
    <source>
        <dbReference type="Proteomes" id="UP000308018"/>
    </source>
</evidence>
<dbReference type="Proteomes" id="UP000308018">
    <property type="component" value="Unassembled WGS sequence"/>
</dbReference>
<protein>
    <submittedName>
        <fullName evidence="1">Uncharacterized protein</fullName>
    </submittedName>
</protein>
<reference evidence="3" key="1">
    <citation type="submission" date="2016-07" db="EMBL/GenBank/DDBJ databases">
        <title>Nontailed viruses are major unrecognized killers of bacteria in the ocean.</title>
        <authorList>
            <person name="Kauffman K."/>
            <person name="Hussain F."/>
            <person name="Yang J."/>
            <person name="Arevalo P."/>
            <person name="Brown J."/>
            <person name="Cutler M."/>
            <person name="Kelly L."/>
            <person name="Polz M.F."/>
        </authorList>
    </citation>
    <scope>NUCLEOTIDE SEQUENCE [LARGE SCALE GENOMIC DNA]</scope>
    <source>
        <strain evidence="3">10N.222.48.A2</strain>
    </source>
</reference>
<evidence type="ECO:0000313" key="1">
    <source>
        <dbReference type="EMBL" id="PMP09958.1"/>
    </source>
</evidence>
<reference evidence="1" key="3">
    <citation type="journal article" date="2018" name="Nature">
        <title>A major lineage of non-tailed dsDNA viruses as unrecognized killers of marine bacteria.</title>
        <authorList>
            <person name="Kauffman K.M."/>
            <person name="Hussain F.A."/>
            <person name="Yang J."/>
            <person name="Arevalo P."/>
            <person name="Brown J.M."/>
            <person name="Chang W.K."/>
            <person name="VanInsberghe D."/>
            <person name="Elsherbini J."/>
            <person name="Sharma R.S."/>
            <person name="Cutler M.B."/>
            <person name="Kelly L."/>
            <person name="Polz M.F."/>
        </authorList>
    </citation>
    <scope>NUCLEOTIDE SEQUENCE</scope>
    <source>
        <strain evidence="1">10N.222.48.A2</strain>
    </source>
</reference>